<dbReference type="GO" id="GO:0005044">
    <property type="term" value="F:scavenger receptor activity"/>
    <property type="evidence" value="ECO:0007669"/>
    <property type="project" value="TreeGrafter"/>
</dbReference>
<dbReference type="Pfam" id="PF01130">
    <property type="entry name" value="CD36"/>
    <property type="match status" value="1"/>
</dbReference>
<comment type="similarity">
    <text evidence="2">Belongs to the CD36 family.</text>
</comment>
<dbReference type="OMA" id="AITYPHF"/>
<gene>
    <name evidence="10" type="ORF">HERILL_LOCUS7692</name>
</gene>
<sequence length="577" mass="65560">MELLHGKQNRKRAYKFALLGISSITIGILIFMLNPLQMIVDDKLSVHEGSFLFGLFQKPPLDVYISVYVFNITNLDRFLSGKDKKLRLDEVGPYVYQEFLENRNATFHPNMTVSYRPKRRVKFIREKSCGDPKEDIVTVPNIPYMGVTSAASKMGILTALAVRALSRTAGSRVILNTTVEDYFWGHEEPLVTLASTFLPSVIDFQKFGLLDRMFAEGDNLVSMNLPGRKELLERERQEEEARLAEIKRKKAEESVSGRDEYINEVYQAFSYTEEYEEEKEVYRPVVRDYSIETWNHRKGMKFWGYSEDHPEKNTECNTLRGTYDGTLFPRNISKGEVFRVYRKAFCRTLPIVFSHSGSLNGIEAYFFKLSEDAFDNSLDNPKSSCYCTDKVCLKKGLGNMTPCYYNIPAATSFPHFFNADPSLVDAIDGLSPSEGKHGSSIVLQPQLGVPMRVQMRVQVNLLMGEVFANTEIRPFKNLVLPIIWVQLGVDNLTPGLQILLHLLFNICPYVQSGAIVVFIVAGISILATSALICFCVPKPMKEVNPKLHKRYSAVYMFPYIGRELSKAGDEESSPFRA</sequence>
<keyword evidence="6 9" id="KW-0472">Membrane</keyword>
<keyword evidence="5 9" id="KW-1133">Transmembrane helix</keyword>
<evidence type="ECO:0000313" key="10">
    <source>
        <dbReference type="EMBL" id="CAD7084816.1"/>
    </source>
</evidence>
<dbReference type="GO" id="GO:0005737">
    <property type="term" value="C:cytoplasm"/>
    <property type="evidence" value="ECO:0007669"/>
    <property type="project" value="TreeGrafter"/>
</dbReference>
<dbReference type="GO" id="GO:0005886">
    <property type="term" value="C:plasma membrane"/>
    <property type="evidence" value="ECO:0007669"/>
    <property type="project" value="UniProtKB-SubCell"/>
</dbReference>
<accession>A0A7R8UPW1</accession>
<evidence type="ECO:0000256" key="9">
    <source>
        <dbReference type="SAM" id="Phobius"/>
    </source>
</evidence>
<feature type="transmembrane region" description="Helical" evidence="9">
    <location>
        <begin position="513"/>
        <end position="536"/>
    </location>
</feature>
<dbReference type="Proteomes" id="UP000594454">
    <property type="component" value="Chromosome 3"/>
</dbReference>
<dbReference type="InParanoid" id="A0A7R8UPW1"/>
<evidence type="ECO:0000256" key="1">
    <source>
        <dbReference type="ARBA" id="ARBA00004236"/>
    </source>
</evidence>
<feature type="coiled-coil region" evidence="8">
    <location>
        <begin position="229"/>
        <end position="256"/>
    </location>
</feature>
<reference evidence="10 11" key="1">
    <citation type="submission" date="2020-11" db="EMBL/GenBank/DDBJ databases">
        <authorList>
            <person name="Wallbank WR R."/>
            <person name="Pardo Diaz C."/>
            <person name="Kozak K."/>
            <person name="Martin S."/>
            <person name="Jiggins C."/>
            <person name="Moest M."/>
            <person name="Warren A I."/>
            <person name="Generalovic N T."/>
            <person name="Byers J.R.P. K."/>
            <person name="Montejo-Kovacevich G."/>
            <person name="Yen C E."/>
        </authorList>
    </citation>
    <scope>NUCLEOTIDE SEQUENCE [LARGE SCALE GENOMIC DNA]</scope>
</reference>
<evidence type="ECO:0000256" key="4">
    <source>
        <dbReference type="ARBA" id="ARBA00022692"/>
    </source>
</evidence>
<evidence type="ECO:0000256" key="8">
    <source>
        <dbReference type="SAM" id="Coils"/>
    </source>
</evidence>
<dbReference type="EMBL" id="LR899011">
    <property type="protein sequence ID" value="CAD7084816.1"/>
    <property type="molecule type" value="Genomic_DNA"/>
</dbReference>
<keyword evidence="7" id="KW-0325">Glycoprotein</keyword>
<evidence type="ECO:0000313" key="11">
    <source>
        <dbReference type="Proteomes" id="UP000594454"/>
    </source>
</evidence>
<keyword evidence="3" id="KW-1003">Cell membrane</keyword>
<dbReference type="PANTHER" id="PTHR11923:SF104">
    <property type="entry name" value="FI07620P"/>
    <property type="match status" value="1"/>
</dbReference>
<protein>
    <submittedName>
        <fullName evidence="10">Uncharacterized protein</fullName>
    </submittedName>
</protein>
<evidence type="ECO:0000256" key="3">
    <source>
        <dbReference type="ARBA" id="ARBA00022475"/>
    </source>
</evidence>
<dbReference type="PRINTS" id="PR01609">
    <property type="entry name" value="CD36FAMILY"/>
</dbReference>
<dbReference type="PANTHER" id="PTHR11923">
    <property type="entry name" value="SCAVENGER RECEPTOR CLASS B TYPE-1 SR-B1"/>
    <property type="match status" value="1"/>
</dbReference>
<dbReference type="AlphaFoldDB" id="A0A7R8UPW1"/>
<keyword evidence="8" id="KW-0175">Coiled coil</keyword>
<feature type="transmembrane region" description="Helical" evidence="9">
    <location>
        <begin position="12"/>
        <end position="33"/>
    </location>
</feature>
<proteinExistence type="inferred from homology"/>
<evidence type="ECO:0000256" key="6">
    <source>
        <dbReference type="ARBA" id="ARBA00023136"/>
    </source>
</evidence>
<organism evidence="10 11">
    <name type="scientific">Hermetia illucens</name>
    <name type="common">Black soldier fly</name>
    <dbReference type="NCBI Taxonomy" id="343691"/>
    <lineage>
        <taxon>Eukaryota</taxon>
        <taxon>Metazoa</taxon>
        <taxon>Ecdysozoa</taxon>
        <taxon>Arthropoda</taxon>
        <taxon>Hexapoda</taxon>
        <taxon>Insecta</taxon>
        <taxon>Pterygota</taxon>
        <taxon>Neoptera</taxon>
        <taxon>Endopterygota</taxon>
        <taxon>Diptera</taxon>
        <taxon>Brachycera</taxon>
        <taxon>Stratiomyomorpha</taxon>
        <taxon>Stratiomyidae</taxon>
        <taxon>Hermetiinae</taxon>
        <taxon>Hermetia</taxon>
    </lineage>
</organism>
<keyword evidence="4 9" id="KW-0812">Transmembrane</keyword>
<dbReference type="OrthoDB" id="18585at2759"/>
<dbReference type="InterPro" id="IPR002159">
    <property type="entry name" value="CD36_fam"/>
</dbReference>
<evidence type="ECO:0000256" key="2">
    <source>
        <dbReference type="ARBA" id="ARBA00010532"/>
    </source>
</evidence>
<keyword evidence="11" id="KW-1185">Reference proteome</keyword>
<name>A0A7R8UPW1_HERIL</name>
<comment type="subcellular location">
    <subcellularLocation>
        <location evidence="1">Cell membrane</location>
    </subcellularLocation>
</comment>
<dbReference type="FunCoup" id="A0A7R8UPW1">
    <property type="interactions" value="17"/>
</dbReference>
<evidence type="ECO:0000256" key="5">
    <source>
        <dbReference type="ARBA" id="ARBA00022989"/>
    </source>
</evidence>
<evidence type="ECO:0000256" key="7">
    <source>
        <dbReference type="ARBA" id="ARBA00023180"/>
    </source>
</evidence>